<dbReference type="AlphaFoldDB" id="A0A9D4INY3"/>
<feature type="non-terminal residue" evidence="3">
    <location>
        <position position="319"/>
    </location>
</feature>
<evidence type="ECO:0000313" key="4">
    <source>
        <dbReference type="Proteomes" id="UP000828390"/>
    </source>
</evidence>
<proteinExistence type="predicted"/>
<comment type="caution">
    <text evidence="3">The sequence shown here is derived from an EMBL/GenBank/DDBJ whole genome shotgun (WGS) entry which is preliminary data.</text>
</comment>
<feature type="transmembrane region" description="Helical" evidence="2">
    <location>
        <begin position="87"/>
        <end position="106"/>
    </location>
</feature>
<keyword evidence="4" id="KW-1185">Reference proteome</keyword>
<evidence type="ECO:0000256" key="2">
    <source>
        <dbReference type="SAM" id="Phobius"/>
    </source>
</evidence>
<accession>A0A9D4INY3</accession>
<feature type="transmembrane region" description="Helical" evidence="2">
    <location>
        <begin position="44"/>
        <end position="67"/>
    </location>
</feature>
<dbReference type="Proteomes" id="UP000828390">
    <property type="component" value="Unassembled WGS sequence"/>
</dbReference>
<reference evidence="3" key="2">
    <citation type="submission" date="2020-11" db="EMBL/GenBank/DDBJ databases">
        <authorList>
            <person name="McCartney M.A."/>
            <person name="Auch B."/>
            <person name="Kono T."/>
            <person name="Mallez S."/>
            <person name="Becker A."/>
            <person name="Gohl D.M."/>
            <person name="Silverstein K.A.T."/>
            <person name="Koren S."/>
            <person name="Bechman K.B."/>
            <person name="Herman A."/>
            <person name="Abrahante J.E."/>
            <person name="Garbe J."/>
        </authorList>
    </citation>
    <scope>NUCLEOTIDE SEQUENCE</scope>
    <source>
        <strain evidence="3">Duluth1</strain>
        <tissue evidence="3">Whole animal</tissue>
    </source>
</reference>
<feature type="transmembrane region" description="Helical" evidence="2">
    <location>
        <begin position="127"/>
        <end position="146"/>
    </location>
</feature>
<feature type="compositionally biased region" description="Polar residues" evidence="1">
    <location>
        <begin position="263"/>
        <end position="280"/>
    </location>
</feature>
<reference evidence="3" key="1">
    <citation type="journal article" date="2019" name="bioRxiv">
        <title>The Genome of the Zebra Mussel, Dreissena polymorpha: A Resource for Invasive Species Research.</title>
        <authorList>
            <person name="McCartney M.A."/>
            <person name="Auch B."/>
            <person name="Kono T."/>
            <person name="Mallez S."/>
            <person name="Zhang Y."/>
            <person name="Obille A."/>
            <person name="Becker A."/>
            <person name="Abrahante J.E."/>
            <person name="Garbe J."/>
            <person name="Badalamenti J.P."/>
            <person name="Herman A."/>
            <person name="Mangelson H."/>
            <person name="Liachko I."/>
            <person name="Sullivan S."/>
            <person name="Sone E.D."/>
            <person name="Koren S."/>
            <person name="Silverstein K.A.T."/>
            <person name="Beckman K.B."/>
            <person name="Gohl D.M."/>
        </authorList>
    </citation>
    <scope>NUCLEOTIDE SEQUENCE</scope>
    <source>
        <strain evidence="3">Duluth1</strain>
        <tissue evidence="3">Whole animal</tissue>
    </source>
</reference>
<evidence type="ECO:0000256" key="1">
    <source>
        <dbReference type="SAM" id="MobiDB-lite"/>
    </source>
</evidence>
<keyword evidence="2" id="KW-0812">Transmembrane</keyword>
<gene>
    <name evidence="3" type="ORF">DPMN_159182</name>
</gene>
<dbReference type="EMBL" id="JAIWYP010000008">
    <property type="protein sequence ID" value="KAH3781355.1"/>
    <property type="molecule type" value="Genomic_DNA"/>
</dbReference>
<feature type="region of interest" description="Disordered" evidence="1">
    <location>
        <begin position="249"/>
        <end position="280"/>
    </location>
</feature>
<organism evidence="3 4">
    <name type="scientific">Dreissena polymorpha</name>
    <name type="common">Zebra mussel</name>
    <name type="synonym">Mytilus polymorpha</name>
    <dbReference type="NCBI Taxonomy" id="45954"/>
    <lineage>
        <taxon>Eukaryota</taxon>
        <taxon>Metazoa</taxon>
        <taxon>Spiralia</taxon>
        <taxon>Lophotrochozoa</taxon>
        <taxon>Mollusca</taxon>
        <taxon>Bivalvia</taxon>
        <taxon>Autobranchia</taxon>
        <taxon>Heteroconchia</taxon>
        <taxon>Euheterodonta</taxon>
        <taxon>Imparidentia</taxon>
        <taxon>Neoheterodontei</taxon>
        <taxon>Myida</taxon>
        <taxon>Dreissenoidea</taxon>
        <taxon>Dreissenidae</taxon>
        <taxon>Dreissena</taxon>
    </lineage>
</organism>
<sequence>IVYSICMTSAAVLSIICVIRTCIRDKPKDGYEDTRRATRNASKCWLCPVVLLLPISALAVTISRTNMLQFVTREITHSPQNNSMVPIKWLLGFLFGVTAAITKLCGKFTDVYIAFTYVDTGQRLSRVLIFSVVGDLCYVISVYTYSLTREFAFLTLPWTLPRLVAAGIDTGITVQRLLQDKSRRNRKLSQDDAEKLLSSDVEISSDGSEEVIWVPLKAMDYARPQYSVGTTRMHIISDADSYAESTIEDTAYDGDSEDRGVKTKTSNGARASRSVTPALTQQQEQQQKQLQQLKHEQRRNNRCLMGTTYDTERKQALFT</sequence>
<keyword evidence="2" id="KW-1133">Transmembrane helix</keyword>
<keyword evidence="2" id="KW-0472">Membrane</keyword>
<protein>
    <submittedName>
        <fullName evidence="3">Uncharacterized protein</fullName>
    </submittedName>
</protein>
<feature type="transmembrane region" description="Helical" evidence="2">
    <location>
        <begin position="6"/>
        <end position="23"/>
    </location>
</feature>
<evidence type="ECO:0000313" key="3">
    <source>
        <dbReference type="EMBL" id="KAH3781355.1"/>
    </source>
</evidence>
<name>A0A9D4INY3_DREPO</name>